<dbReference type="PANTHER" id="PTHR43701:SF2">
    <property type="entry name" value="MEMBRANE TRANSPORTER PROTEIN YJNA-RELATED"/>
    <property type="match status" value="1"/>
</dbReference>
<keyword evidence="4 6" id="KW-1133">Transmembrane helix</keyword>
<evidence type="ECO:0000256" key="3">
    <source>
        <dbReference type="ARBA" id="ARBA00022692"/>
    </source>
</evidence>
<feature type="transmembrane region" description="Helical" evidence="6">
    <location>
        <begin position="61"/>
        <end position="79"/>
    </location>
</feature>
<dbReference type="GO" id="GO:0005886">
    <property type="term" value="C:plasma membrane"/>
    <property type="evidence" value="ECO:0007669"/>
    <property type="project" value="UniProtKB-SubCell"/>
</dbReference>
<dbReference type="Proteomes" id="UP000062255">
    <property type="component" value="Chromosome"/>
</dbReference>
<feature type="transmembrane region" description="Helical" evidence="6">
    <location>
        <begin position="217"/>
        <end position="243"/>
    </location>
</feature>
<dbReference type="InterPro" id="IPR002781">
    <property type="entry name" value="TM_pro_TauE-like"/>
</dbReference>
<comment type="subcellular location">
    <subcellularLocation>
        <location evidence="6">Cell membrane</location>
        <topology evidence="6">Multi-pass membrane protein</topology>
    </subcellularLocation>
    <subcellularLocation>
        <location evidence="1">Membrane</location>
        <topology evidence="1">Multi-pass membrane protein</topology>
    </subcellularLocation>
</comment>
<protein>
    <recommendedName>
        <fullName evidence="6">Probable membrane transporter protein</fullName>
    </recommendedName>
</protein>
<dbReference type="EMBL" id="CP012150">
    <property type="protein sequence ID" value="AKS30826.1"/>
    <property type="molecule type" value="Genomic_DNA"/>
</dbReference>
<dbReference type="KEGG" id="mgo:AFA91_01855"/>
<keyword evidence="6" id="KW-1003">Cell membrane</keyword>
<dbReference type="AlphaFoldDB" id="A0A0K0X054"/>
<dbReference type="InterPro" id="IPR051598">
    <property type="entry name" value="TSUP/Inactive_protease-like"/>
</dbReference>
<feature type="transmembrane region" description="Helical" evidence="6">
    <location>
        <begin position="255"/>
        <end position="273"/>
    </location>
</feature>
<dbReference type="STRING" id="134601.AFA91_01855"/>
<feature type="transmembrane region" description="Helical" evidence="6">
    <location>
        <begin position="91"/>
        <end position="110"/>
    </location>
</feature>
<feature type="transmembrane region" description="Helical" evidence="6">
    <location>
        <begin position="192"/>
        <end position="211"/>
    </location>
</feature>
<dbReference type="PATRIC" id="fig|134601.6.peg.387"/>
<comment type="similarity">
    <text evidence="2 6">Belongs to the 4-toluene sulfonate uptake permease (TSUP) (TC 2.A.102) family.</text>
</comment>
<dbReference type="PANTHER" id="PTHR43701">
    <property type="entry name" value="MEMBRANE TRANSPORTER PROTEIN MJ0441-RELATED"/>
    <property type="match status" value="1"/>
</dbReference>
<sequence length="274" mass="28450">MVNFPTVARRIASSHVNNIVLLLLFGVFIGLTTVFFGFGGGFVVVPVLYGLHAGHPDAMHIAVATSTAVMVVNASIATFTSRSTGLIRRDYLMPLVVFIAGGAAIGALVATRTPDSLVHALFVAYLLITIIDAVARRGFLERSGDPQPLGKAASTVGGLGIGAVAAFLGVGGSVMTVPLLRRRQVSMAAATAMANPLSIPVAVVGTVMYSIPREPLAWLGVVGYVDVLACGCLLAVSLPTIALGRKFVRHVPDRIHAIAYVALLVVALVAMLTV</sequence>
<evidence type="ECO:0000313" key="8">
    <source>
        <dbReference type="Proteomes" id="UP000062255"/>
    </source>
</evidence>
<feature type="transmembrane region" description="Helical" evidence="6">
    <location>
        <begin position="155"/>
        <end position="180"/>
    </location>
</feature>
<accession>A0A0K0X054</accession>
<organism evidence="7 8">
    <name type="scientific">Mycolicibacterium goodii</name>
    <name type="common">Mycobacterium goodii</name>
    <dbReference type="NCBI Taxonomy" id="134601"/>
    <lineage>
        <taxon>Bacteria</taxon>
        <taxon>Bacillati</taxon>
        <taxon>Actinomycetota</taxon>
        <taxon>Actinomycetes</taxon>
        <taxon>Mycobacteriales</taxon>
        <taxon>Mycobacteriaceae</taxon>
        <taxon>Mycolicibacterium</taxon>
    </lineage>
</organism>
<feature type="transmembrane region" description="Helical" evidence="6">
    <location>
        <begin position="117"/>
        <end position="135"/>
    </location>
</feature>
<evidence type="ECO:0000256" key="6">
    <source>
        <dbReference type="RuleBase" id="RU363041"/>
    </source>
</evidence>
<evidence type="ECO:0000313" key="7">
    <source>
        <dbReference type="EMBL" id="AKS30826.1"/>
    </source>
</evidence>
<feature type="transmembrane region" description="Helical" evidence="6">
    <location>
        <begin position="20"/>
        <end position="49"/>
    </location>
</feature>
<keyword evidence="5 6" id="KW-0472">Membrane</keyword>
<keyword evidence="3 6" id="KW-0812">Transmembrane</keyword>
<evidence type="ECO:0000256" key="4">
    <source>
        <dbReference type="ARBA" id="ARBA00022989"/>
    </source>
</evidence>
<proteinExistence type="inferred from homology"/>
<evidence type="ECO:0000256" key="2">
    <source>
        <dbReference type="ARBA" id="ARBA00009142"/>
    </source>
</evidence>
<evidence type="ECO:0000256" key="1">
    <source>
        <dbReference type="ARBA" id="ARBA00004141"/>
    </source>
</evidence>
<reference evidence="7 8" key="1">
    <citation type="submission" date="2015-07" db="EMBL/GenBank/DDBJ databases">
        <title>Complete genome sequence of Mycobacterium goodii X7B, a facultative thermophilic biodesulfurizing bacterium.</title>
        <authorList>
            <person name="Yu B."/>
            <person name="Li F."/>
            <person name="Xu P."/>
        </authorList>
    </citation>
    <scope>NUCLEOTIDE SEQUENCE [LARGE SCALE GENOMIC DNA]</scope>
    <source>
        <strain evidence="7 8">X7B</strain>
    </source>
</reference>
<name>A0A0K0X054_MYCGD</name>
<gene>
    <name evidence="7" type="ORF">AFA91_01855</name>
</gene>
<dbReference type="OrthoDB" id="3431260at2"/>
<dbReference type="Pfam" id="PF01925">
    <property type="entry name" value="TauE"/>
    <property type="match status" value="1"/>
</dbReference>
<evidence type="ECO:0000256" key="5">
    <source>
        <dbReference type="ARBA" id="ARBA00023136"/>
    </source>
</evidence>